<keyword evidence="8 10" id="KW-0472">Membrane</keyword>
<keyword evidence="3" id="KW-1003">Cell membrane</keyword>
<name>A0A250VSC4_STROL</name>
<evidence type="ECO:0000256" key="10">
    <source>
        <dbReference type="SAM" id="Phobius"/>
    </source>
</evidence>
<gene>
    <name evidence="11" type="ORF">SO3561_08490</name>
</gene>
<keyword evidence="2" id="KW-0813">Transport</keyword>
<dbReference type="GO" id="GO:0015192">
    <property type="term" value="F:L-phenylalanine transmembrane transporter activity"/>
    <property type="evidence" value="ECO:0007669"/>
    <property type="project" value="TreeGrafter"/>
</dbReference>
<dbReference type="EMBL" id="BDQI01000030">
    <property type="protein sequence ID" value="GAX56922.1"/>
    <property type="molecule type" value="Genomic_DNA"/>
</dbReference>
<keyword evidence="12" id="KW-1185">Reference proteome</keyword>
<feature type="transmembrane region" description="Helical" evidence="10">
    <location>
        <begin position="231"/>
        <end position="250"/>
    </location>
</feature>
<dbReference type="GO" id="GO:0015188">
    <property type="term" value="F:L-isoleucine transmembrane transporter activity"/>
    <property type="evidence" value="ECO:0007669"/>
    <property type="project" value="TreeGrafter"/>
</dbReference>
<dbReference type="GO" id="GO:0005886">
    <property type="term" value="C:plasma membrane"/>
    <property type="evidence" value="ECO:0007669"/>
    <property type="project" value="UniProtKB-SubCell"/>
</dbReference>
<evidence type="ECO:0000256" key="2">
    <source>
        <dbReference type="ARBA" id="ARBA00022448"/>
    </source>
</evidence>
<evidence type="ECO:0000256" key="5">
    <source>
        <dbReference type="ARBA" id="ARBA00022692"/>
    </source>
</evidence>
<dbReference type="CDD" id="cd06582">
    <property type="entry name" value="TM_PBP1_LivH_like"/>
    <property type="match status" value="1"/>
</dbReference>
<dbReference type="GO" id="GO:0015808">
    <property type="term" value="P:L-alanine transport"/>
    <property type="evidence" value="ECO:0007669"/>
    <property type="project" value="TreeGrafter"/>
</dbReference>
<keyword evidence="5 10" id="KW-0812">Transmembrane</keyword>
<reference evidence="12" key="1">
    <citation type="submission" date="2017-05" db="EMBL/GenBank/DDBJ databases">
        <title>Streptomyces olivochromogenes NBRC 3561 whole genome shotgun sequence.</title>
        <authorList>
            <person name="Dohra H."/>
            <person name="Kodani S."/>
        </authorList>
    </citation>
    <scope>NUCLEOTIDE SEQUENCE [LARGE SCALE GENOMIC DNA]</scope>
    <source>
        <strain evidence="12">NBRC 3561</strain>
    </source>
</reference>
<feature type="transmembrane region" description="Helical" evidence="10">
    <location>
        <begin position="288"/>
        <end position="305"/>
    </location>
</feature>
<dbReference type="InterPro" id="IPR052157">
    <property type="entry name" value="BCAA_transport_permease"/>
</dbReference>
<evidence type="ECO:0000256" key="8">
    <source>
        <dbReference type="ARBA" id="ARBA00023136"/>
    </source>
</evidence>
<keyword evidence="4" id="KW-0997">Cell inner membrane</keyword>
<dbReference type="PANTHER" id="PTHR11795:SF371">
    <property type="entry name" value="HIGH-AFFINITY BRANCHED-CHAIN AMINO ACID TRANSPORT SYSTEM PERMEASE PROTEIN LIVH"/>
    <property type="match status" value="1"/>
</dbReference>
<feature type="transmembrane region" description="Helical" evidence="10">
    <location>
        <begin position="205"/>
        <end position="225"/>
    </location>
</feature>
<feature type="transmembrane region" description="Helical" evidence="10">
    <location>
        <begin position="39"/>
        <end position="59"/>
    </location>
</feature>
<evidence type="ECO:0000256" key="7">
    <source>
        <dbReference type="ARBA" id="ARBA00022989"/>
    </source>
</evidence>
<sequence length="319" mass="33472">MTFTDFLQLLTDGLVLGSMYGLIAVGYTMVYGILQIINFAHGEIFMLGGFGALFAYAWVPALHEISLWAALPVMLVVGVLVSVTAAVAAERFTYRPLRNAPRLAPLITAIGLSLFLQQVVFNFFTLPGESMGITAPVPFPQLDGGPLRLGGVTVSYAAILTLVVAAGAMTGLTYFVGRTRTGRAMQATAQDPKTARLMGIDTDRVIVVAFAVGAVLAAVACLTQGLRLGSISYNMGFIAGLKGFTAAVLGGIGNIRGAMLGGVVLGVAESLASGLLPHLPSLQMFGGSVWKDVWAFVILIVVLLIRPQGLLGERIADRA</sequence>
<accession>A0A250VSC4</accession>
<feature type="transmembrane region" description="Helical" evidence="10">
    <location>
        <begin position="6"/>
        <end position="27"/>
    </location>
</feature>
<keyword evidence="7 10" id="KW-1133">Transmembrane helix</keyword>
<protein>
    <submittedName>
        <fullName evidence="11">Branched-chain amino acid ABC transporter permease</fullName>
    </submittedName>
</protein>
<comment type="caution">
    <text evidence="11">The sequence shown here is derived from an EMBL/GenBank/DDBJ whole genome shotgun (WGS) entry which is preliminary data.</text>
</comment>
<comment type="similarity">
    <text evidence="9">Belongs to the binding-protein-dependent transport system permease family. LivHM subfamily.</text>
</comment>
<comment type="subcellular location">
    <subcellularLocation>
        <location evidence="1">Cell membrane</location>
        <topology evidence="1">Multi-pass membrane protein</topology>
    </subcellularLocation>
</comment>
<dbReference type="GO" id="GO:0005304">
    <property type="term" value="F:L-valine transmembrane transporter activity"/>
    <property type="evidence" value="ECO:0007669"/>
    <property type="project" value="TreeGrafter"/>
</dbReference>
<evidence type="ECO:0000256" key="3">
    <source>
        <dbReference type="ARBA" id="ARBA00022475"/>
    </source>
</evidence>
<evidence type="ECO:0000256" key="6">
    <source>
        <dbReference type="ARBA" id="ARBA00022970"/>
    </source>
</evidence>
<dbReference type="GO" id="GO:0015190">
    <property type="term" value="F:L-leucine transmembrane transporter activity"/>
    <property type="evidence" value="ECO:0007669"/>
    <property type="project" value="TreeGrafter"/>
</dbReference>
<evidence type="ECO:0000313" key="12">
    <source>
        <dbReference type="Proteomes" id="UP000217446"/>
    </source>
</evidence>
<evidence type="ECO:0000256" key="1">
    <source>
        <dbReference type="ARBA" id="ARBA00004651"/>
    </source>
</evidence>
<feature type="transmembrane region" description="Helical" evidence="10">
    <location>
        <begin position="100"/>
        <end position="121"/>
    </location>
</feature>
<proteinExistence type="inferred from homology"/>
<evidence type="ECO:0000256" key="9">
    <source>
        <dbReference type="ARBA" id="ARBA00037998"/>
    </source>
</evidence>
<evidence type="ECO:0000256" key="4">
    <source>
        <dbReference type="ARBA" id="ARBA00022519"/>
    </source>
</evidence>
<organism evidence="11 12">
    <name type="scientific">Streptomyces olivochromogenes</name>
    <dbReference type="NCBI Taxonomy" id="1963"/>
    <lineage>
        <taxon>Bacteria</taxon>
        <taxon>Bacillati</taxon>
        <taxon>Actinomycetota</taxon>
        <taxon>Actinomycetes</taxon>
        <taxon>Kitasatosporales</taxon>
        <taxon>Streptomycetaceae</taxon>
        <taxon>Streptomyces</taxon>
    </lineage>
</organism>
<dbReference type="GO" id="GO:1903806">
    <property type="term" value="P:L-isoleucine import across plasma membrane"/>
    <property type="evidence" value="ECO:0007669"/>
    <property type="project" value="TreeGrafter"/>
</dbReference>
<feature type="transmembrane region" description="Helical" evidence="10">
    <location>
        <begin position="154"/>
        <end position="176"/>
    </location>
</feature>
<dbReference type="AlphaFoldDB" id="A0A250VSC4"/>
<keyword evidence="6" id="KW-0029">Amino-acid transport</keyword>
<dbReference type="GO" id="GO:0042941">
    <property type="term" value="P:D-alanine transmembrane transport"/>
    <property type="evidence" value="ECO:0007669"/>
    <property type="project" value="TreeGrafter"/>
</dbReference>
<feature type="transmembrane region" description="Helical" evidence="10">
    <location>
        <begin position="65"/>
        <end position="88"/>
    </location>
</feature>
<dbReference type="Pfam" id="PF02653">
    <property type="entry name" value="BPD_transp_2"/>
    <property type="match status" value="1"/>
</dbReference>
<feature type="transmembrane region" description="Helical" evidence="10">
    <location>
        <begin position="257"/>
        <end position="276"/>
    </location>
</feature>
<dbReference type="PANTHER" id="PTHR11795">
    <property type="entry name" value="BRANCHED-CHAIN AMINO ACID TRANSPORT SYSTEM PERMEASE PROTEIN LIVH"/>
    <property type="match status" value="1"/>
</dbReference>
<evidence type="ECO:0000313" key="11">
    <source>
        <dbReference type="EMBL" id="GAX56922.1"/>
    </source>
</evidence>
<dbReference type="InterPro" id="IPR001851">
    <property type="entry name" value="ABC_transp_permease"/>
</dbReference>
<dbReference type="STRING" id="1963.AQJ27_40545"/>
<dbReference type="Proteomes" id="UP000217446">
    <property type="component" value="Unassembled WGS sequence"/>
</dbReference>